<evidence type="ECO:0000313" key="3">
    <source>
        <dbReference type="Proteomes" id="UP000019364"/>
    </source>
</evidence>
<gene>
    <name evidence="2" type="ORF">JCM16418_1348</name>
</gene>
<dbReference type="AlphaFoldDB" id="W7YFT2"/>
<proteinExistence type="predicted"/>
<dbReference type="Proteomes" id="UP000019364">
    <property type="component" value="Unassembled WGS sequence"/>
</dbReference>
<keyword evidence="1" id="KW-1133">Transmembrane helix</keyword>
<comment type="caution">
    <text evidence="2">The sequence shown here is derived from an EMBL/GenBank/DDBJ whole genome shotgun (WGS) entry which is preliminary data.</text>
</comment>
<feature type="transmembrane region" description="Helical" evidence="1">
    <location>
        <begin position="47"/>
        <end position="66"/>
    </location>
</feature>
<dbReference type="EMBL" id="BAVZ01000003">
    <property type="protein sequence ID" value="GAF07337.1"/>
    <property type="molecule type" value="Genomic_DNA"/>
</dbReference>
<keyword evidence="3" id="KW-1185">Reference proteome</keyword>
<evidence type="ECO:0000256" key="1">
    <source>
        <dbReference type="SAM" id="Phobius"/>
    </source>
</evidence>
<accession>W7YFT2</accession>
<keyword evidence="1" id="KW-0472">Membrane</keyword>
<evidence type="ECO:0000313" key="2">
    <source>
        <dbReference type="EMBL" id="GAF07337.1"/>
    </source>
</evidence>
<organism evidence="2 3">
    <name type="scientific">Paenibacillus pini JCM 16418</name>
    <dbReference type="NCBI Taxonomy" id="1236976"/>
    <lineage>
        <taxon>Bacteria</taxon>
        <taxon>Bacillati</taxon>
        <taxon>Bacillota</taxon>
        <taxon>Bacilli</taxon>
        <taxon>Bacillales</taxon>
        <taxon>Paenibacillaceae</taxon>
        <taxon>Paenibacillus</taxon>
    </lineage>
</organism>
<name>W7YFT2_9BACL</name>
<dbReference type="eggNOG" id="ENOG503068F">
    <property type="taxonomic scope" value="Bacteria"/>
</dbReference>
<dbReference type="RefSeq" id="WP_036646978.1">
    <property type="nucleotide sequence ID" value="NZ_BAVZ01000003.1"/>
</dbReference>
<sequence length="81" mass="8898">MNSNIIWGIVLLALSLFLKPLLAIAGLNESLFALHWQGETVFSLSPFLVRIILALIGIIMLIIGGMRVARISSRNDGEHNN</sequence>
<keyword evidence="1" id="KW-0812">Transmembrane</keyword>
<protein>
    <submittedName>
        <fullName evidence="2">Uncharacterized protein</fullName>
    </submittedName>
</protein>
<reference evidence="2 3" key="1">
    <citation type="journal article" date="2014" name="Genome Announc.">
        <title>Draft Genome Sequence of Paenibacillus pini JCM 16418T, Isolated from the Rhizosphere of Pine Tree.</title>
        <authorList>
            <person name="Yuki M."/>
            <person name="Oshima K."/>
            <person name="Suda W."/>
            <person name="Oshida Y."/>
            <person name="Kitamura K."/>
            <person name="Iida Y."/>
            <person name="Hattori M."/>
            <person name="Ohkuma M."/>
        </authorList>
    </citation>
    <scope>NUCLEOTIDE SEQUENCE [LARGE SCALE GENOMIC DNA]</scope>
    <source>
        <strain evidence="2 3">JCM 16418</strain>
    </source>
</reference>